<gene>
    <name evidence="1" type="ORF">HXO64_07920</name>
</gene>
<organism evidence="1 2">
    <name type="scientific">Rothia mucilaginosa</name>
    <dbReference type="NCBI Taxonomy" id="43675"/>
    <lineage>
        <taxon>Bacteria</taxon>
        <taxon>Bacillati</taxon>
        <taxon>Actinomycetota</taxon>
        <taxon>Actinomycetes</taxon>
        <taxon>Micrococcales</taxon>
        <taxon>Micrococcaceae</taxon>
        <taxon>Rothia</taxon>
    </lineage>
</organism>
<dbReference type="RefSeq" id="WP_303976169.1">
    <property type="nucleotide sequence ID" value="NZ_JABZXR010000045.1"/>
</dbReference>
<name>A0A930PVU9_9MICC</name>
<comment type="caution">
    <text evidence="1">The sequence shown here is derived from an EMBL/GenBank/DDBJ whole genome shotgun (WGS) entry which is preliminary data.</text>
</comment>
<evidence type="ECO:0000313" key="2">
    <source>
        <dbReference type="Proteomes" id="UP000756427"/>
    </source>
</evidence>
<dbReference type="Proteomes" id="UP000756427">
    <property type="component" value="Unassembled WGS sequence"/>
</dbReference>
<dbReference type="AlphaFoldDB" id="A0A930PVU9"/>
<proteinExistence type="predicted"/>
<dbReference type="EMBL" id="JABZXR010000045">
    <property type="protein sequence ID" value="MBF1664462.1"/>
    <property type="molecule type" value="Genomic_DNA"/>
</dbReference>
<evidence type="ECO:0000313" key="1">
    <source>
        <dbReference type="EMBL" id="MBF1664462.1"/>
    </source>
</evidence>
<protein>
    <submittedName>
        <fullName evidence="1">Uncharacterized protein</fullName>
    </submittedName>
</protein>
<sequence length="188" mass="22083">MPTKQQEMRLIRGQGFDDKDPSIIRDYNNYSGAVGCLFFPHLLAQEFSMMERQWLAAFFSQWNRSHIVLTPQDMMDLTGLTFDEVVAARNSLLQRGVIKEHNYVNDKIQLCNVFYVDVQKVFNEIGLRKASVEPGMRHTVETFKFWCNEILRENYANAEEYFKRRGKKIVVPTKKGEPWRLEPLEGKK</sequence>
<accession>A0A930PVU9</accession>
<reference evidence="1" key="1">
    <citation type="submission" date="2020-04" db="EMBL/GenBank/DDBJ databases">
        <title>Deep metagenomics examines the oral microbiome during advanced dental caries in children, revealing novel taxa and co-occurrences with host molecules.</title>
        <authorList>
            <person name="Baker J.L."/>
            <person name="Morton J.T."/>
            <person name="Dinis M."/>
            <person name="Alvarez R."/>
            <person name="Tran N.C."/>
            <person name="Knight R."/>
            <person name="Edlund A."/>
        </authorList>
    </citation>
    <scope>NUCLEOTIDE SEQUENCE</scope>
    <source>
        <strain evidence="1">JCVI_44_bin.2</strain>
    </source>
</reference>